<comment type="catalytic activity">
    <reaction evidence="1">
        <text>S-ubiquitinyl-[E2 ubiquitin-conjugating enzyme]-L-cysteine + [acceptor protein]-L-lysine = [E2 ubiquitin-conjugating enzyme]-L-cysteine + N(6)-ubiquitinyl-[acceptor protein]-L-lysine.</text>
        <dbReference type="EC" id="2.3.2.27"/>
    </reaction>
</comment>
<dbReference type="InterPro" id="IPR001841">
    <property type="entry name" value="Znf_RING"/>
</dbReference>
<keyword evidence="4" id="KW-0479">Metal-binding</keyword>
<dbReference type="GO" id="GO:0061630">
    <property type="term" value="F:ubiquitin protein ligase activity"/>
    <property type="evidence" value="ECO:0007669"/>
    <property type="project" value="UniProtKB-EC"/>
</dbReference>
<feature type="region of interest" description="Disordered" evidence="9">
    <location>
        <begin position="238"/>
        <end position="290"/>
    </location>
</feature>
<evidence type="ECO:0000313" key="12">
    <source>
        <dbReference type="Proteomes" id="UP001374584"/>
    </source>
</evidence>
<dbReference type="GO" id="GO:0008270">
    <property type="term" value="F:zinc ion binding"/>
    <property type="evidence" value="ECO:0007669"/>
    <property type="project" value="UniProtKB-KW"/>
</dbReference>
<evidence type="ECO:0000256" key="9">
    <source>
        <dbReference type="SAM" id="MobiDB-lite"/>
    </source>
</evidence>
<evidence type="ECO:0000256" key="1">
    <source>
        <dbReference type="ARBA" id="ARBA00000900"/>
    </source>
</evidence>
<evidence type="ECO:0000259" key="10">
    <source>
        <dbReference type="PROSITE" id="PS50089"/>
    </source>
</evidence>
<dbReference type="PANTHER" id="PTHR46463:SF71">
    <property type="entry name" value="RING-TYPE DOMAIN-CONTAINING PROTEIN"/>
    <property type="match status" value="1"/>
</dbReference>
<evidence type="ECO:0000256" key="3">
    <source>
        <dbReference type="ARBA" id="ARBA00022679"/>
    </source>
</evidence>
<proteinExistence type="predicted"/>
<dbReference type="AlphaFoldDB" id="A0AAN9NT81"/>
<sequence length="404" mass="44847">MPCLCPYPYSLFLYAFPGDFWKVLEMEDNKESKMISAAAFVEGGIQDSCDDACSICLEDFCASDPSTLTNCKHEFHLHCILEWCQRSAQCPMCWQSISMKDPTSQELFEAVEQERKLRAIPSRNATIFHHPAFSDFELQHLRMSINDTELQERIIQHLAVAAAMRRANQLGRRAGQHARSSAHGHPQPLVLSNQTIAPALSPDSAAEEENDRTRIHNAIPSTPIKSVRNEALQQILHVQTQSSSSASGSSIMATSRQRIYSNDRGSTTRASSVNEDRAEPSEFQSHSDSLRSRLNAVSTRYKVSISKGARGWKERLFCRSCSMSELGSETRRREMNAEIASVSGLKESRECSENSKAVGTSLSSHMEECSITEVSNQNDVEASGETSSHDDNTSSACFATSHLN</sequence>
<dbReference type="EC" id="2.3.2.27" evidence="2"/>
<dbReference type="Proteomes" id="UP001374584">
    <property type="component" value="Unassembled WGS sequence"/>
</dbReference>
<feature type="compositionally biased region" description="Polar residues" evidence="9">
    <location>
        <begin position="372"/>
        <end position="386"/>
    </location>
</feature>
<feature type="region of interest" description="Disordered" evidence="9">
    <location>
        <begin position="170"/>
        <end position="189"/>
    </location>
</feature>
<gene>
    <name evidence="11" type="ORF">VNO80_04333</name>
</gene>
<protein>
    <recommendedName>
        <fullName evidence="2">RING-type E3 ubiquitin transferase</fullName>
        <ecNumber evidence="2">2.3.2.27</ecNumber>
    </recommendedName>
</protein>
<feature type="domain" description="RING-type" evidence="10">
    <location>
        <begin position="53"/>
        <end position="93"/>
    </location>
</feature>
<evidence type="ECO:0000256" key="2">
    <source>
        <dbReference type="ARBA" id="ARBA00012483"/>
    </source>
</evidence>
<evidence type="ECO:0000313" key="11">
    <source>
        <dbReference type="EMBL" id="KAK7378884.1"/>
    </source>
</evidence>
<comment type="caution">
    <text evidence="11">The sequence shown here is derived from an EMBL/GenBank/DDBJ whole genome shotgun (WGS) entry which is preliminary data.</text>
</comment>
<evidence type="ECO:0000256" key="5">
    <source>
        <dbReference type="ARBA" id="ARBA00022771"/>
    </source>
</evidence>
<dbReference type="SMART" id="SM00184">
    <property type="entry name" value="RING"/>
    <property type="match status" value="1"/>
</dbReference>
<feature type="compositionally biased region" description="Polar residues" evidence="9">
    <location>
        <begin position="251"/>
        <end position="273"/>
    </location>
</feature>
<keyword evidence="5 8" id="KW-0863">Zinc-finger</keyword>
<dbReference type="SUPFAM" id="SSF57850">
    <property type="entry name" value="RING/U-box"/>
    <property type="match status" value="1"/>
</dbReference>
<reference evidence="11 12" key="1">
    <citation type="submission" date="2024-01" db="EMBL/GenBank/DDBJ databases">
        <title>The genomes of 5 underutilized Papilionoideae crops provide insights into root nodulation and disease resistanc.</title>
        <authorList>
            <person name="Jiang F."/>
        </authorList>
    </citation>
    <scope>NUCLEOTIDE SEQUENCE [LARGE SCALE GENOMIC DNA]</scope>
    <source>
        <strain evidence="11">JINMINGXINNONG_FW02</strain>
        <tissue evidence="11">Leaves</tissue>
    </source>
</reference>
<keyword evidence="6" id="KW-0833">Ubl conjugation pathway</keyword>
<dbReference type="PANTHER" id="PTHR46463">
    <property type="entry name" value="ZINC FINGER, RING/FYVE/PHD-TYPE"/>
    <property type="match status" value="1"/>
</dbReference>
<organism evidence="11 12">
    <name type="scientific">Phaseolus coccineus</name>
    <name type="common">Scarlet runner bean</name>
    <name type="synonym">Phaseolus multiflorus</name>
    <dbReference type="NCBI Taxonomy" id="3886"/>
    <lineage>
        <taxon>Eukaryota</taxon>
        <taxon>Viridiplantae</taxon>
        <taxon>Streptophyta</taxon>
        <taxon>Embryophyta</taxon>
        <taxon>Tracheophyta</taxon>
        <taxon>Spermatophyta</taxon>
        <taxon>Magnoliopsida</taxon>
        <taxon>eudicotyledons</taxon>
        <taxon>Gunneridae</taxon>
        <taxon>Pentapetalae</taxon>
        <taxon>rosids</taxon>
        <taxon>fabids</taxon>
        <taxon>Fabales</taxon>
        <taxon>Fabaceae</taxon>
        <taxon>Papilionoideae</taxon>
        <taxon>50 kb inversion clade</taxon>
        <taxon>NPAAA clade</taxon>
        <taxon>indigoferoid/millettioid clade</taxon>
        <taxon>Phaseoleae</taxon>
        <taxon>Phaseolus</taxon>
    </lineage>
</organism>
<keyword evidence="12" id="KW-1185">Reference proteome</keyword>
<evidence type="ECO:0000256" key="8">
    <source>
        <dbReference type="PROSITE-ProRule" id="PRU00175"/>
    </source>
</evidence>
<dbReference type="PROSITE" id="PS50089">
    <property type="entry name" value="ZF_RING_2"/>
    <property type="match status" value="1"/>
</dbReference>
<feature type="region of interest" description="Disordered" evidence="9">
    <location>
        <begin position="356"/>
        <end position="404"/>
    </location>
</feature>
<evidence type="ECO:0000256" key="4">
    <source>
        <dbReference type="ARBA" id="ARBA00022723"/>
    </source>
</evidence>
<accession>A0AAN9NT81</accession>
<dbReference type="EMBL" id="JAYMYR010000002">
    <property type="protein sequence ID" value="KAK7378884.1"/>
    <property type="molecule type" value="Genomic_DNA"/>
</dbReference>
<evidence type="ECO:0000256" key="6">
    <source>
        <dbReference type="ARBA" id="ARBA00022786"/>
    </source>
</evidence>
<keyword evidence="7" id="KW-0862">Zinc</keyword>
<feature type="compositionally biased region" description="Polar residues" evidence="9">
    <location>
        <begin position="393"/>
        <end position="404"/>
    </location>
</feature>
<dbReference type="Pfam" id="PF13639">
    <property type="entry name" value="zf-RING_2"/>
    <property type="match status" value="1"/>
</dbReference>
<dbReference type="Gene3D" id="3.30.40.10">
    <property type="entry name" value="Zinc/RING finger domain, C3HC4 (zinc finger)"/>
    <property type="match status" value="1"/>
</dbReference>
<keyword evidence="3" id="KW-0808">Transferase</keyword>
<dbReference type="FunFam" id="3.30.40.10:FF:000705">
    <property type="entry name" value="E3 ubiquitin-protein ligase RHF2A isoform X1"/>
    <property type="match status" value="1"/>
</dbReference>
<name>A0AAN9NT81_PHACN</name>
<evidence type="ECO:0000256" key="7">
    <source>
        <dbReference type="ARBA" id="ARBA00022833"/>
    </source>
</evidence>
<dbReference type="InterPro" id="IPR013083">
    <property type="entry name" value="Znf_RING/FYVE/PHD"/>
</dbReference>
<feature type="region of interest" description="Disordered" evidence="9">
    <location>
        <begin position="202"/>
        <end position="224"/>
    </location>
</feature>